<dbReference type="Pfam" id="PF04542">
    <property type="entry name" value="Sigma70_r2"/>
    <property type="match status" value="1"/>
</dbReference>
<evidence type="ECO:0000256" key="6">
    <source>
        <dbReference type="SAM" id="MobiDB-lite"/>
    </source>
</evidence>
<keyword evidence="3" id="KW-0731">Sigma factor</keyword>
<dbReference type="InterPro" id="IPR000792">
    <property type="entry name" value="Tscrpt_reg_LuxR_C"/>
</dbReference>
<dbReference type="InterPro" id="IPR007630">
    <property type="entry name" value="RNA_pol_sigma70_r4"/>
</dbReference>
<dbReference type="NCBIfam" id="TIGR02937">
    <property type="entry name" value="sigma70-ECF"/>
    <property type="match status" value="1"/>
</dbReference>
<gene>
    <name evidence="8" type="ORF">GCM10022223_53510</name>
</gene>
<keyword evidence="2" id="KW-0805">Transcription regulation</keyword>
<comment type="caution">
    <text evidence="8">The sequence shown here is derived from an EMBL/GenBank/DDBJ whole genome shotgun (WGS) entry which is preliminary data.</text>
</comment>
<dbReference type="SUPFAM" id="SSF88659">
    <property type="entry name" value="Sigma3 and sigma4 domains of RNA polymerase sigma factors"/>
    <property type="match status" value="1"/>
</dbReference>
<dbReference type="Gene3D" id="1.10.10.10">
    <property type="entry name" value="Winged helix-like DNA-binding domain superfamily/Winged helix DNA-binding domain"/>
    <property type="match status" value="1"/>
</dbReference>
<reference evidence="9" key="1">
    <citation type="journal article" date="2019" name="Int. J. Syst. Evol. Microbiol.">
        <title>The Global Catalogue of Microorganisms (GCM) 10K type strain sequencing project: providing services to taxonomists for standard genome sequencing and annotation.</title>
        <authorList>
            <consortium name="The Broad Institute Genomics Platform"/>
            <consortium name="The Broad Institute Genome Sequencing Center for Infectious Disease"/>
            <person name="Wu L."/>
            <person name="Ma J."/>
        </authorList>
    </citation>
    <scope>NUCLEOTIDE SEQUENCE [LARGE SCALE GENOMIC DNA]</scope>
    <source>
        <strain evidence="9">JCM 16902</strain>
    </source>
</reference>
<evidence type="ECO:0000313" key="9">
    <source>
        <dbReference type="Proteomes" id="UP001501074"/>
    </source>
</evidence>
<feature type="region of interest" description="Disordered" evidence="6">
    <location>
        <begin position="84"/>
        <end position="111"/>
    </location>
</feature>
<keyword evidence="5" id="KW-0804">Transcription</keyword>
<dbReference type="Proteomes" id="UP001501074">
    <property type="component" value="Unassembled WGS sequence"/>
</dbReference>
<organism evidence="8 9">
    <name type="scientific">Kineosporia mesophila</name>
    <dbReference type="NCBI Taxonomy" id="566012"/>
    <lineage>
        <taxon>Bacteria</taxon>
        <taxon>Bacillati</taxon>
        <taxon>Actinomycetota</taxon>
        <taxon>Actinomycetes</taxon>
        <taxon>Kineosporiales</taxon>
        <taxon>Kineosporiaceae</taxon>
        <taxon>Kineosporia</taxon>
    </lineage>
</organism>
<evidence type="ECO:0000256" key="2">
    <source>
        <dbReference type="ARBA" id="ARBA00023015"/>
    </source>
</evidence>
<dbReference type="Gene3D" id="1.10.1740.10">
    <property type="match status" value="1"/>
</dbReference>
<evidence type="ECO:0000256" key="4">
    <source>
        <dbReference type="ARBA" id="ARBA00023125"/>
    </source>
</evidence>
<feature type="compositionally biased region" description="Polar residues" evidence="6">
    <location>
        <begin position="84"/>
        <end position="96"/>
    </location>
</feature>
<evidence type="ECO:0000256" key="1">
    <source>
        <dbReference type="ARBA" id="ARBA00010641"/>
    </source>
</evidence>
<dbReference type="RefSeq" id="WP_231484417.1">
    <property type="nucleotide sequence ID" value="NZ_BAAAZO010000010.1"/>
</dbReference>
<dbReference type="InterPro" id="IPR039425">
    <property type="entry name" value="RNA_pol_sigma-70-like"/>
</dbReference>
<comment type="similarity">
    <text evidence="1">Belongs to the sigma-70 factor family. ECF subfamily.</text>
</comment>
<name>A0ABP7ACI8_9ACTN</name>
<proteinExistence type="inferred from homology"/>
<dbReference type="SMART" id="SM00421">
    <property type="entry name" value="HTH_LUXR"/>
    <property type="match status" value="1"/>
</dbReference>
<dbReference type="PANTHER" id="PTHR43133:SF50">
    <property type="entry name" value="ECF RNA POLYMERASE SIGMA FACTOR SIGM"/>
    <property type="match status" value="1"/>
</dbReference>
<dbReference type="InterPro" id="IPR013324">
    <property type="entry name" value="RNA_pol_sigma_r3/r4-like"/>
</dbReference>
<dbReference type="Pfam" id="PF04545">
    <property type="entry name" value="Sigma70_r4"/>
    <property type="match status" value="1"/>
</dbReference>
<keyword evidence="4" id="KW-0238">DNA-binding</keyword>
<dbReference type="InterPro" id="IPR036388">
    <property type="entry name" value="WH-like_DNA-bd_sf"/>
</dbReference>
<evidence type="ECO:0000259" key="7">
    <source>
        <dbReference type="SMART" id="SM00421"/>
    </source>
</evidence>
<dbReference type="EMBL" id="BAAAZO010000010">
    <property type="protein sequence ID" value="GAA3629257.1"/>
    <property type="molecule type" value="Genomic_DNA"/>
</dbReference>
<keyword evidence="9" id="KW-1185">Reference proteome</keyword>
<evidence type="ECO:0000313" key="8">
    <source>
        <dbReference type="EMBL" id="GAA3629257.1"/>
    </source>
</evidence>
<accession>A0ABP7ACI8</accession>
<feature type="domain" description="HTH luxR-type" evidence="7">
    <location>
        <begin position="122"/>
        <end position="176"/>
    </location>
</feature>
<dbReference type="InterPro" id="IPR014284">
    <property type="entry name" value="RNA_pol_sigma-70_dom"/>
</dbReference>
<dbReference type="CDD" id="cd06171">
    <property type="entry name" value="Sigma70_r4"/>
    <property type="match status" value="1"/>
</dbReference>
<dbReference type="PANTHER" id="PTHR43133">
    <property type="entry name" value="RNA POLYMERASE ECF-TYPE SIGMA FACTO"/>
    <property type="match status" value="1"/>
</dbReference>
<dbReference type="InterPro" id="IPR007627">
    <property type="entry name" value="RNA_pol_sigma70_r2"/>
</dbReference>
<sequence>MGSSERRDEEFTAFAEEHGGALLRAAHFLTGDRWLAEDLVQIALTKTYLAWPAARGKVPYAYARKALLHCHTDLWRRRRWRENSTAPEDLPSSSTAAEAAGPLSGGDPAQAVAERDAVDRALARLTPRERAVLVLRYCEDLSEKETARLLKVSTGTVKSLNSRALAKLRVAPAPLTPPTLSPR</sequence>
<dbReference type="InterPro" id="IPR013325">
    <property type="entry name" value="RNA_pol_sigma_r2"/>
</dbReference>
<dbReference type="SUPFAM" id="SSF88946">
    <property type="entry name" value="Sigma2 domain of RNA polymerase sigma factors"/>
    <property type="match status" value="1"/>
</dbReference>
<protein>
    <submittedName>
        <fullName evidence="8">SigE family RNA polymerase sigma factor</fullName>
    </submittedName>
</protein>
<evidence type="ECO:0000256" key="3">
    <source>
        <dbReference type="ARBA" id="ARBA00023082"/>
    </source>
</evidence>
<evidence type="ECO:0000256" key="5">
    <source>
        <dbReference type="ARBA" id="ARBA00023163"/>
    </source>
</evidence>